<dbReference type="SMART" id="SM00317">
    <property type="entry name" value="SET"/>
    <property type="match status" value="1"/>
</dbReference>
<protein>
    <recommendedName>
        <fullName evidence="1">SET domain-containing protein</fullName>
    </recommendedName>
</protein>
<dbReference type="InterPro" id="IPR053185">
    <property type="entry name" value="SET_domain_protein"/>
</dbReference>
<dbReference type="PANTHER" id="PTHR47332">
    <property type="entry name" value="SET DOMAIN-CONTAINING PROTEIN 5"/>
    <property type="match status" value="1"/>
</dbReference>
<dbReference type="AlphaFoldDB" id="Q0TWT8"/>
<dbReference type="OMA" id="LANEEYW"/>
<accession>Q0TWT8</accession>
<dbReference type="InterPro" id="IPR001214">
    <property type="entry name" value="SET_dom"/>
</dbReference>
<feature type="domain" description="SET" evidence="1">
    <location>
        <begin position="2"/>
        <end position="167"/>
    </location>
</feature>
<dbReference type="KEGG" id="pno:SNOG_16020"/>
<dbReference type="PANTHER" id="PTHR47332:SF4">
    <property type="entry name" value="SET DOMAIN-CONTAINING PROTEIN 5"/>
    <property type="match status" value="1"/>
</dbReference>
<gene>
    <name evidence="2" type="ORF">SNOG_16020</name>
</gene>
<dbReference type="RefSeq" id="XP_001806151.1">
    <property type="nucleotide sequence ID" value="XM_001806099.1"/>
</dbReference>
<reference evidence="3" key="1">
    <citation type="journal article" date="2007" name="Plant Cell">
        <title>Dothideomycete-plant interactions illuminated by genome sequencing and EST analysis of the wheat pathogen Stagonospora nodorum.</title>
        <authorList>
            <person name="Hane J.K."/>
            <person name="Lowe R.G."/>
            <person name="Solomon P.S."/>
            <person name="Tan K.C."/>
            <person name="Schoch C.L."/>
            <person name="Spatafora J.W."/>
            <person name="Crous P.W."/>
            <person name="Kodira C."/>
            <person name="Birren B.W."/>
            <person name="Galagan J.E."/>
            <person name="Torriani S.F."/>
            <person name="McDonald B.A."/>
            <person name="Oliver R.P."/>
        </authorList>
    </citation>
    <scope>NUCLEOTIDE SEQUENCE [LARGE SCALE GENOMIC DNA]</scope>
    <source>
        <strain evidence="3">SN15 / ATCC MYA-4574 / FGSC 10173</strain>
    </source>
</reference>
<dbReference type="eggNOG" id="ENOG502RU9K">
    <property type="taxonomic scope" value="Eukaryota"/>
</dbReference>
<evidence type="ECO:0000313" key="3">
    <source>
        <dbReference type="Proteomes" id="UP000001055"/>
    </source>
</evidence>
<evidence type="ECO:0000259" key="1">
    <source>
        <dbReference type="PROSITE" id="PS50280"/>
    </source>
</evidence>
<dbReference type="Gene3D" id="2.170.270.10">
    <property type="entry name" value="SET domain"/>
    <property type="match status" value="1"/>
</dbReference>
<dbReference type="PROSITE" id="PS50280">
    <property type="entry name" value="SET"/>
    <property type="match status" value="1"/>
</dbReference>
<organism evidence="2 3">
    <name type="scientific">Phaeosphaeria nodorum (strain SN15 / ATCC MYA-4574 / FGSC 10173)</name>
    <name type="common">Glume blotch fungus</name>
    <name type="synonym">Parastagonospora nodorum</name>
    <dbReference type="NCBI Taxonomy" id="321614"/>
    <lineage>
        <taxon>Eukaryota</taxon>
        <taxon>Fungi</taxon>
        <taxon>Dikarya</taxon>
        <taxon>Ascomycota</taxon>
        <taxon>Pezizomycotina</taxon>
        <taxon>Dothideomycetes</taxon>
        <taxon>Pleosporomycetidae</taxon>
        <taxon>Pleosporales</taxon>
        <taxon>Pleosporineae</taxon>
        <taxon>Phaeosphaeriaceae</taxon>
        <taxon>Parastagonospora</taxon>
    </lineage>
</organism>
<dbReference type="InterPro" id="IPR046341">
    <property type="entry name" value="SET_dom_sf"/>
</dbReference>
<dbReference type="Proteomes" id="UP000001055">
    <property type="component" value="Unassembled WGS sequence"/>
</dbReference>
<dbReference type="GO" id="GO:0005634">
    <property type="term" value="C:nucleus"/>
    <property type="evidence" value="ECO:0000318"/>
    <property type="project" value="GO_Central"/>
</dbReference>
<dbReference type="SUPFAM" id="SSF82199">
    <property type="entry name" value="SET domain"/>
    <property type="match status" value="1"/>
</dbReference>
<dbReference type="InParanoid" id="Q0TWT8"/>
<dbReference type="CDD" id="cd20071">
    <property type="entry name" value="SET_SMYD"/>
    <property type="match status" value="1"/>
</dbReference>
<dbReference type="VEuPathDB" id="FungiDB:JI435_160200"/>
<proteinExistence type="predicted"/>
<dbReference type="EMBL" id="CH445366">
    <property type="protein sequence ID" value="EAT76599.1"/>
    <property type="molecule type" value="Genomic_DNA"/>
</dbReference>
<dbReference type="Pfam" id="PF00856">
    <property type="entry name" value="SET"/>
    <property type="match status" value="1"/>
</dbReference>
<dbReference type="STRING" id="321614.Q0TWT8"/>
<dbReference type="GeneID" id="5983081"/>
<name>Q0TWT8_PHANO</name>
<sequence length="269" mass="29812">MASWQIVAGPPVVAGRGVIATRDIQKGELIHEEQPLVNVSTGYGPLQWPRPGNSTIFYNNERAGTTTILSRAVTSLSPANQGLFNVLFRPAGATTALRQLVARFEHNAFQYRYWSRMHLVVYPTISYVNHSCVPNADLEICEAAHGQSRLIATRTIPNGSEIFINYTADLWLSNHLIRRPELHTHWGFWCGCDGCIPAAAQVDIQERASATSYRANLITPAAALNVMQLTTRVDRLRAYIALMNSLGRWTSDMSHACPSTLPTGVGRRR</sequence>
<evidence type="ECO:0000313" key="2">
    <source>
        <dbReference type="EMBL" id="EAT76599.1"/>
    </source>
</evidence>
<dbReference type="HOGENOM" id="CLU_1034822_0_0_1"/>